<evidence type="ECO:0000256" key="7">
    <source>
        <dbReference type="ARBA" id="ARBA00023242"/>
    </source>
</evidence>
<evidence type="ECO:0000256" key="4">
    <source>
        <dbReference type="ARBA" id="ARBA00022737"/>
    </source>
</evidence>
<evidence type="ECO:0000313" key="12">
    <source>
        <dbReference type="Proteomes" id="UP000289886"/>
    </source>
</evidence>
<dbReference type="GO" id="GO:0080090">
    <property type="term" value="P:regulation of primary metabolic process"/>
    <property type="evidence" value="ECO:0007669"/>
    <property type="project" value="UniProtKB-ARBA"/>
</dbReference>
<feature type="compositionally biased region" description="Basic and acidic residues" evidence="9">
    <location>
        <begin position="10"/>
        <end position="21"/>
    </location>
</feature>
<feature type="compositionally biased region" description="Basic residues" evidence="9">
    <location>
        <begin position="75"/>
        <end position="89"/>
    </location>
</feature>
<dbReference type="GO" id="GO:0060255">
    <property type="term" value="P:regulation of macromolecule metabolic process"/>
    <property type="evidence" value="ECO:0007669"/>
    <property type="project" value="UniProtKB-ARBA"/>
</dbReference>
<keyword evidence="12" id="KW-1185">Reference proteome</keyword>
<accession>A0A444TYT2</accession>
<evidence type="ECO:0000256" key="3">
    <source>
        <dbReference type="ARBA" id="ARBA00022723"/>
    </source>
</evidence>
<dbReference type="PROSITE" id="PS00028">
    <property type="entry name" value="ZINC_FINGER_C2H2_1"/>
    <property type="match status" value="1"/>
</dbReference>
<dbReference type="FunFam" id="3.30.160.60:FF:000183">
    <property type="entry name" value="E3 ubiquitin-protein ligase ZFP91"/>
    <property type="match status" value="1"/>
</dbReference>
<keyword evidence="5 8" id="KW-0863">Zinc-finger</keyword>
<protein>
    <submittedName>
        <fullName evidence="11">E3 ubiquitin-protein ligase ZFP91</fullName>
    </submittedName>
</protein>
<organism evidence="11 12">
    <name type="scientific">Acipenser ruthenus</name>
    <name type="common">Sterlet sturgeon</name>
    <dbReference type="NCBI Taxonomy" id="7906"/>
    <lineage>
        <taxon>Eukaryota</taxon>
        <taxon>Metazoa</taxon>
        <taxon>Chordata</taxon>
        <taxon>Craniata</taxon>
        <taxon>Vertebrata</taxon>
        <taxon>Euteleostomi</taxon>
        <taxon>Actinopterygii</taxon>
        <taxon>Chondrostei</taxon>
        <taxon>Acipenseriformes</taxon>
        <taxon>Acipenseridae</taxon>
        <taxon>Acipenser</taxon>
    </lineage>
</organism>
<dbReference type="PROSITE" id="PS50157">
    <property type="entry name" value="ZINC_FINGER_C2H2_2"/>
    <property type="match status" value="1"/>
</dbReference>
<evidence type="ECO:0000256" key="5">
    <source>
        <dbReference type="ARBA" id="ARBA00022771"/>
    </source>
</evidence>
<dbReference type="Gene3D" id="3.30.160.60">
    <property type="entry name" value="Classic Zinc Finger"/>
    <property type="match status" value="2"/>
</dbReference>
<reference evidence="11 12" key="1">
    <citation type="submission" date="2019-01" db="EMBL/GenBank/DDBJ databases">
        <title>Draft Genome and Complete Hox-Cluster Characterization of the Sterlet Sturgeon (Acipenser ruthenus).</title>
        <authorList>
            <person name="Wei Q."/>
        </authorList>
    </citation>
    <scope>NUCLEOTIDE SEQUENCE [LARGE SCALE GENOMIC DNA]</scope>
    <source>
        <strain evidence="11">WHYD16114868_AA</strain>
        <tissue evidence="11">Blood</tissue>
    </source>
</reference>
<feature type="region of interest" description="Disordered" evidence="9">
    <location>
        <begin position="75"/>
        <end position="96"/>
    </location>
</feature>
<dbReference type="SUPFAM" id="SSF57667">
    <property type="entry name" value="beta-beta-alpha zinc fingers"/>
    <property type="match status" value="1"/>
</dbReference>
<evidence type="ECO:0000313" key="11">
    <source>
        <dbReference type="EMBL" id="RXM28050.1"/>
    </source>
</evidence>
<gene>
    <name evidence="11" type="ORF">EOD39_10091</name>
</gene>
<evidence type="ECO:0000256" key="1">
    <source>
        <dbReference type="ARBA" id="ARBA00004123"/>
    </source>
</evidence>
<feature type="region of interest" description="Disordered" evidence="9">
    <location>
        <begin position="1"/>
        <end position="24"/>
    </location>
</feature>
<evidence type="ECO:0000256" key="9">
    <source>
        <dbReference type="SAM" id="MobiDB-lite"/>
    </source>
</evidence>
<dbReference type="GO" id="GO:0008270">
    <property type="term" value="F:zinc ion binding"/>
    <property type="evidence" value="ECO:0007669"/>
    <property type="project" value="UniProtKB-KW"/>
</dbReference>
<dbReference type="SMART" id="SM00355">
    <property type="entry name" value="ZnF_C2H2"/>
    <property type="match status" value="2"/>
</dbReference>
<dbReference type="InterPro" id="IPR036236">
    <property type="entry name" value="Znf_C2H2_sf"/>
</dbReference>
<dbReference type="Proteomes" id="UP000289886">
    <property type="component" value="Unassembled WGS sequence"/>
</dbReference>
<evidence type="ECO:0000256" key="6">
    <source>
        <dbReference type="ARBA" id="ARBA00022833"/>
    </source>
</evidence>
<feature type="domain" description="C2H2-type" evidence="10">
    <location>
        <begin position="56"/>
        <end position="84"/>
    </location>
</feature>
<dbReference type="EMBL" id="SCEB01215730">
    <property type="protein sequence ID" value="RXM28050.1"/>
    <property type="molecule type" value="Genomic_DNA"/>
</dbReference>
<comment type="subcellular location">
    <subcellularLocation>
        <location evidence="1">Nucleus</location>
    </subcellularLocation>
</comment>
<evidence type="ECO:0000256" key="8">
    <source>
        <dbReference type="PROSITE-ProRule" id="PRU00042"/>
    </source>
</evidence>
<keyword evidence="7" id="KW-0539">Nucleus</keyword>
<name>A0A444TYT2_ACIRT</name>
<keyword evidence="3" id="KW-0479">Metal-binding</keyword>
<comment type="similarity">
    <text evidence="2">Belongs to the krueppel C2H2-type zinc-finger protein family.</text>
</comment>
<keyword evidence="6" id="KW-0862">Zinc</keyword>
<sequence>MRRGGGLTRHSSEHEAGRGGRTDQAQQCEFCGYTCRQKVSLNWHMKKNDVELSYSFCCELCGKWFKSKLNLHFHKGKSHPRLKSHRQKDRQKQEPL</sequence>
<comment type="caution">
    <text evidence="11">The sequence shown here is derived from an EMBL/GenBank/DDBJ whole genome shotgun (WGS) entry which is preliminary data.</text>
</comment>
<dbReference type="InterPro" id="IPR013087">
    <property type="entry name" value="Znf_C2H2_type"/>
</dbReference>
<evidence type="ECO:0000256" key="2">
    <source>
        <dbReference type="ARBA" id="ARBA00006991"/>
    </source>
</evidence>
<proteinExistence type="inferred from homology"/>
<dbReference type="GO" id="GO:0005634">
    <property type="term" value="C:nucleus"/>
    <property type="evidence" value="ECO:0007669"/>
    <property type="project" value="UniProtKB-SubCell"/>
</dbReference>
<evidence type="ECO:0000259" key="10">
    <source>
        <dbReference type="PROSITE" id="PS50157"/>
    </source>
</evidence>
<dbReference type="AlphaFoldDB" id="A0A444TYT2"/>
<keyword evidence="4" id="KW-0677">Repeat</keyword>